<dbReference type="EMBL" id="JACXVP010000007">
    <property type="protein sequence ID" value="KAG5596771.1"/>
    <property type="molecule type" value="Genomic_DNA"/>
</dbReference>
<proteinExistence type="predicted"/>
<dbReference type="Proteomes" id="UP000824120">
    <property type="component" value="Chromosome 7"/>
</dbReference>
<sequence>MNNKAVKPIWKLNPQKGQLTFLKSPDEVHLLRWKAHQLIALTASTRPAEIFKASNFGVKSLIRQNLSLSP</sequence>
<evidence type="ECO:0000313" key="1">
    <source>
        <dbReference type="EMBL" id="KAG5596771.1"/>
    </source>
</evidence>
<accession>A0A9J5Y7T6</accession>
<evidence type="ECO:0000313" key="2">
    <source>
        <dbReference type="Proteomes" id="UP000824120"/>
    </source>
</evidence>
<comment type="caution">
    <text evidence="1">The sequence shown here is derived from an EMBL/GenBank/DDBJ whole genome shotgun (WGS) entry which is preliminary data.</text>
</comment>
<keyword evidence="2" id="KW-1185">Reference proteome</keyword>
<organism evidence="1 2">
    <name type="scientific">Solanum commersonii</name>
    <name type="common">Commerson's wild potato</name>
    <name type="synonym">Commerson's nightshade</name>
    <dbReference type="NCBI Taxonomy" id="4109"/>
    <lineage>
        <taxon>Eukaryota</taxon>
        <taxon>Viridiplantae</taxon>
        <taxon>Streptophyta</taxon>
        <taxon>Embryophyta</taxon>
        <taxon>Tracheophyta</taxon>
        <taxon>Spermatophyta</taxon>
        <taxon>Magnoliopsida</taxon>
        <taxon>eudicotyledons</taxon>
        <taxon>Gunneridae</taxon>
        <taxon>Pentapetalae</taxon>
        <taxon>asterids</taxon>
        <taxon>lamiids</taxon>
        <taxon>Solanales</taxon>
        <taxon>Solanaceae</taxon>
        <taxon>Solanoideae</taxon>
        <taxon>Solaneae</taxon>
        <taxon>Solanum</taxon>
    </lineage>
</organism>
<gene>
    <name evidence="1" type="ORF">H5410_038003</name>
</gene>
<name>A0A9J5Y7T6_SOLCO</name>
<protein>
    <submittedName>
        <fullName evidence="1">Uncharacterized protein</fullName>
    </submittedName>
</protein>
<reference evidence="1 2" key="1">
    <citation type="submission" date="2020-09" db="EMBL/GenBank/DDBJ databases">
        <title>De no assembly of potato wild relative species, Solanum commersonii.</title>
        <authorList>
            <person name="Cho K."/>
        </authorList>
    </citation>
    <scope>NUCLEOTIDE SEQUENCE [LARGE SCALE GENOMIC DNA]</scope>
    <source>
        <strain evidence="1">LZ3.2</strain>
        <tissue evidence="1">Leaf</tissue>
    </source>
</reference>
<dbReference type="AlphaFoldDB" id="A0A9J5Y7T6"/>